<reference evidence="1" key="1">
    <citation type="submission" date="2018-02" db="EMBL/GenBank/DDBJ databases">
        <title>Rhizophora mucronata_Transcriptome.</title>
        <authorList>
            <person name="Meera S.P."/>
            <person name="Sreeshan A."/>
            <person name="Augustine A."/>
        </authorList>
    </citation>
    <scope>NUCLEOTIDE SEQUENCE</scope>
    <source>
        <tissue evidence="1">Leaf</tissue>
    </source>
</reference>
<sequence length="49" mass="5438">MSSMQQRGIGQGIKAVADQQERTCCSLLPYHPSLSPILLDHPFPFIRIG</sequence>
<protein>
    <submittedName>
        <fullName evidence="1">Uncharacterized protein</fullName>
    </submittedName>
</protein>
<proteinExistence type="predicted"/>
<accession>A0A2P2QYJ2</accession>
<dbReference type="AlphaFoldDB" id="A0A2P2QYJ2"/>
<name>A0A2P2QYJ2_RHIMU</name>
<dbReference type="EMBL" id="GGEC01091541">
    <property type="protein sequence ID" value="MBX72025.1"/>
    <property type="molecule type" value="Transcribed_RNA"/>
</dbReference>
<evidence type="ECO:0000313" key="1">
    <source>
        <dbReference type="EMBL" id="MBX72025.1"/>
    </source>
</evidence>
<organism evidence="1">
    <name type="scientific">Rhizophora mucronata</name>
    <name type="common">Asiatic mangrove</name>
    <dbReference type="NCBI Taxonomy" id="61149"/>
    <lineage>
        <taxon>Eukaryota</taxon>
        <taxon>Viridiplantae</taxon>
        <taxon>Streptophyta</taxon>
        <taxon>Embryophyta</taxon>
        <taxon>Tracheophyta</taxon>
        <taxon>Spermatophyta</taxon>
        <taxon>Magnoliopsida</taxon>
        <taxon>eudicotyledons</taxon>
        <taxon>Gunneridae</taxon>
        <taxon>Pentapetalae</taxon>
        <taxon>rosids</taxon>
        <taxon>fabids</taxon>
        <taxon>Malpighiales</taxon>
        <taxon>Rhizophoraceae</taxon>
        <taxon>Rhizophora</taxon>
    </lineage>
</organism>